<evidence type="ECO:0000313" key="3">
    <source>
        <dbReference type="Proteomes" id="UP000279833"/>
    </source>
</evidence>
<sequence length="200" mass="23006">MLESVFGPIKQGPSTTSLITRESTETFDDKELFEEIKRLNDTIVKLYQDILGYEADNSIIDQKQFRNTLDNIANQIDMIDNELKQLANKPLTCLDNGYNRNMEQLQISINENIPRLLTDDAQNILDNLKRTIDLSEPDPTLSKYANEANELTKELNQKSEQLQKQMNRITKLLANSTNKLTESKELIKTSKDTLQKNVKK</sequence>
<accession>A0A183K4Q1</accession>
<gene>
    <name evidence="2" type="ORF">SCUD_LOCUS9971</name>
</gene>
<feature type="coiled-coil region" evidence="1">
    <location>
        <begin position="141"/>
        <end position="179"/>
    </location>
</feature>
<keyword evidence="1" id="KW-0175">Coiled coil</keyword>
<dbReference type="Proteomes" id="UP000279833">
    <property type="component" value="Unassembled WGS sequence"/>
</dbReference>
<protein>
    <submittedName>
        <fullName evidence="4">Biogenesis of lysosome-related organelles complex 1 subunit 7</fullName>
    </submittedName>
</protein>
<dbReference type="WBParaSite" id="SCUD_0000997101-mRNA-1">
    <property type="protein sequence ID" value="SCUD_0000997101-mRNA-1"/>
    <property type="gene ID" value="SCUD_0000997101"/>
</dbReference>
<reference evidence="4" key="1">
    <citation type="submission" date="2016-06" db="UniProtKB">
        <authorList>
            <consortium name="WormBaseParasite"/>
        </authorList>
    </citation>
    <scope>IDENTIFICATION</scope>
</reference>
<dbReference type="EMBL" id="UZAK01033511">
    <property type="protein sequence ID" value="VDP37904.1"/>
    <property type="molecule type" value="Genomic_DNA"/>
</dbReference>
<dbReference type="AlphaFoldDB" id="A0A183K4Q1"/>
<proteinExistence type="predicted"/>
<keyword evidence="3" id="KW-1185">Reference proteome</keyword>
<organism evidence="4">
    <name type="scientific">Schistosoma curassoni</name>
    <dbReference type="NCBI Taxonomy" id="6186"/>
    <lineage>
        <taxon>Eukaryota</taxon>
        <taxon>Metazoa</taxon>
        <taxon>Spiralia</taxon>
        <taxon>Lophotrochozoa</taxon>
        <taxon>Platyhelminthes</taxon>
        <taxon>Trematoda</taxon>
        <taxon>Digenea</taxon>
        <taxon>Strigeidida</taxon>
        <taxon>Schistosomatoidea</taxon>
        <taxon>Schistosomatidae</taxon>
        <taxon>Schistosoma</taxon>
    </lineage>
</organism>
<evidence type="ECO:0000256" key="1">
    <source>
        <dbReference type="SAM" id="Coils"/>
    </source>
</evidence>
<reference evidence="2 3" key="2">
    <citation type="submission" date="2018-11" db="EMBL/GenBank/DDBJ databases">
        <authorList>
            <consortium name="Pathogen Informatics"/>
        </authorList>
    </citation>
    <scope>NUCLEOTIDE SEQUENCE [LARGE SCALE GENOMIC DNA]</scope>
    <source>
        <strain evidence="2">Dakar</strain>
        <strain evidence="3">Dakar, Senegal</strain>
    </source>
</reference>
<dbReference type="STRING" id="6186.A0A183K4Q1"/>
<evidence type="ECO:0000313" key="4">
    <source>
        <dbReference type="WBParaSite" id="SCUD_0000997101-mRNA-1"/>
    </source>
</evidence>
<name>A0A183K4Q1_9TREM</name>
<evidence type="ECO:0000313" key="2">
    <source>
        <dbReference type="EMBL" id="VDP37904.1"/>
    </source>
</evidence>